<feature type="compositionally biased region" description="Basic and acidic residues" evidence="1">
    <location>
        <begin position="1"/>
        <end position="19"/>
    </location>
</feature>
<feature type="region of interest" description="Disordered" evidence="1">
    <location>
        <begin position="1"/>
        <end position="35"/>
    </location>
</feature>
<proteinExistence type="predicted"/>
<evidence type="ECO:0000313" key="3">
    <source>
        <dbReference type="Proteomes" id="UP000284706"/>
    </source>
</evidence>
<comment type="caution">
    <text evidence="2">The sequence shown here is derived from an EMBL/GenBank/DDBJ whole genome shotgun (WGS) entry which is preliminary data.</text>
</comment>
<organism evidence="2 3">
    <name type="scientific">Gymnopilus dilepis</name>
    <dbReference type="NCBI Taxonomy" id="231916"/>
    <lineage>
        <taxon>Eukaryota</taxon>
        <taxon>Fungi</taxon>
        <taxon>Dikarya</taxon>
        <taxon>Basidiomycota</taxon>
        <taxon>Agaricomycotina</taxon>
        <taxon>Agaricomycetes</taxon>
        <taxon>Agaricomycetidae</taxon>
        <taxon>Agaricales</taxon>
        <taxon>Agaricineae</taxon>
        <taxon>Hymenogastraceae</taxon>
        <taxon>Gymnopilus</taxon>
    </lineage>
</organism>
<dbReference type="EMBL" id="NHYE01005279">
    <property type="protein sequence ID" value="PPQ75222.1"/>
    <property type="molecule type" value="Genomic_DNA"/>
</dbReference>
<dbReference type="InParanoid" id="A0A409W9P0"/>
<dbReference type="AlphaFoldDB" id="A0A409W9P0"/>
<name>A0A409W9P0_9AGAR</name>
<reference evidence="2 3" key="1">
    <citation type="journal article" date="2018" name="Evol. Lett.">
        <title>Horizontal gene cluster transfer increased hallucinogenic mushroom diversity.</title>
        <authorList>
            <person name="Reynolds H.T."/>
            <person name="Vijayakumar V."/>
            <person name="Gluck-Thaler E."/>
            <person name="Korotkin H.B."/>
            <person name="Matheny P.B."/>
            <person name="Slot J.C."/>
        </authorList>
    </citation>
    <scope>NUCLEOTIDE SEQUENCE [LARGE SCALE GENOMIC DNA]</scope>
    <source>
        <strain evidence="2 3">SRW20</strain>
    </source>
</reference>
<dbReference type="Proteomes" id="UP000284706">
    <property type="component" value="Unassembled WGS sequence"/>
</dbReference>
<sequence>MSVDDKKLYATDSLQKDGRPITPSFNPVRDGEAPPASKGRFDIEILSVYYYADGDGVCAAVVLKTSFILKDGRQLKYAECPIEVHAEDDSKEQLSIIKYHPLDEEFVQVDYNSGKREWTLNPAILLPHGGAQVGSMSASRTDHQVKMISLQAANRQDRTPRITWYYKDSKKTFYPGGVEVLLIVRKTTNASWFRFKLQLSTELKVDVHGAIPFVTDFRDRLVGVPKRGTNGWNFEIKGRYNEEHAIKVLNSLESDPSVGLKSAAREMIVALNPPPYQTARG</sequence>
<evidence type="ECO:0000313" key="2">
    <source>
        <dbReference type="EMBL" id="PPQ75222.1"/>
    </source>
</evidence>
<gene>
    <name evidence="2" type="ORF">CVT26_008307</name>
</gene>
<accession>A0A409W9P0</accession>
<protein>
    <submittedName>
        <fullName evidence="2">Uncharacterized protein</fullName>
    </submittedName>
</protein>
<dbReference type="OrthoDB" id="3050646at2759"/>
<keyword evidence="3" id="KW-1185">Reference proteome</keyword>
<evidence type="ECO:0000256" key="1">
    <source>
        <dbReference type="SAM" id="MobiDB-lite"/>
    </source>
</evidence>
<dbReference type="STRING" id="231916.A0A409W9P0"/>